<proteinExistence type="inferred from homology"/>
<name>A0A0D2WSZ8_CAPO3</name>
<keyword evidence="8" id="KW-0653">Protein transport</keyword>
<keyword evidence="8" id="KW-0813">Transport</keyword>
<comment type="subcellular location">
    <subcellularLocation>
        <location evidence="1 8">Mitochondrion inner membrane</location>
        <topology evidence="1 8">Multi-pass membrane protein</topology>
    </subcellularLocation>
</comment>
<comment type="similarity">
    <text evidence="2 8">Belongs to the Tim17/Tim22/Tim23 family.</text>
</comment>
<dbReference type="GO" id="GO:0030943">
    <property type="term" value="F:mitochondrion targeting sequence binding"/>
    <property type="evidence" value="ECO:0007669"/>
    <property type="project" value="TreeGrafter"/>
</dbReference>
<evidence type="ECO:0000256" key="7">
    <source>
        <dbReference type="ARBA" id="ARBA00023136"/>
    </source>
</evidence>
<dbReference type="GO" id="GO:0008320">
    <property type="term" value="F:protein transmembrane transporter activity"/>
    <property type="evidence" value="ECO:0007669"/>
    <property type="project" value="UniProtKB-UniRule"/>
</dbReference>
<keyword evidence="7" id="KW-0472">Membrane</keyword>
<evidence type="ECO:0000256" key="1">
    <source>
        <dbReference type="ARBA" id="ARBA00004448"/>
    </source>
</evidence>
<sequence>MEPAAAPSAPEPAAGAAAPHISQFIPYGMPGYQPSAIRRATLEQQALLNAKPPEVVLLEQALSSCVVHGMMATGAGFVAGGAFGLITSGMDPNILGTADRPTALKPREVFREMGNRSWTFAKNFALVGGLFATSECYIEKYRGKVDIYNSVGSGCFAGAAMGFRAGPQAAALGCAGFAAFSAAIDYFMKH</sequence>
<dbReference type="FunCoup" id="A0A0D2WSZ8">
    <property type="interactions" value="316"/>
</dbReference>
<dbReference type="GO" id="GO:0045039">
    <property type="term" value="P:protein insertion into mitochondrial inner membrane"/>
    <property type="evidence" value="ECO:0007669"/>
    <property type="project" value="UniProtKB-UniRule"/>
</dbReference>
<dbReference type="AlphaFoldDB" id="A0A0D2WSZ8"/>
<comment type="function">
    <text evidence="8">Essential core component of the TIM22 complex, a complex that mediates the import and insertion of multi-pass transmembrane proteins into the mitochondrial inner membrane. In the TIM22 complex, it constitutes the voltage-activated and signal-gated channel. Forms a twin-pore translocase that uses the membrane potential as external driving force in 2 voltage-dependent steps.</text>
</comment>
<dbReference type="OrthoDB" id="75343at2759"/>
<dbReference type="PhylomeDB" id="A0A0D2WSZ8"/>
<dbReference type="InterPro" id="IPR039175">
    <property type="entry name" value="TIM22"/>
</dbReference>
<dbReference type="RefSeq" id="XP_004345499.1">
    <property type="nucleotide sequence ID" value="XM_004345449.2"/>
</dbReference>
<evidence type="ECO:0000256" key="3">
    <source>
        <dbReference type="ARBA" id="ARBA00022692"/>
    </source>
</evidence>
<organism evidence="9 10">
    <name type="scientific">Capsaspora owczarzaki (strain ATCC 30864)</name>
    <dbReference type="NCBI Taxonomy" id="595528"/>
    <lineage>
        <taxon>Eukaryota</taxon>
        <taxon>Filasterea</taxon>
        <taxon>Capsaspora</taxon>
    </lineage>
</organism>
<evidence type="ECO:0000313" key="9">
    <source>
        <dbReference type="EMBL" id="KJE95460.1"/>
    </source>
</evidence>
<evidence type="ECO:0000256" key="6">
    <source>
        <dbReference type="ARBA" id="ARBA00023128"/>
    </source>
</evidence>
<dbReference type="STRING" id="595528.A0A0D2WSZ8"/>
<comment type="subunit">
    <text evidence="8">Component of the TIM22 complex.</text>
</comment>
<keyword evidence="4 8" id="KW-0999">Mitochondrion inner membrane</keyword>
<evidence type="ECO:0000313" key="10">
    <source>
        <dbReference type="Proteomes" id="UP000008743"/>
    </source>
</evidence>
<keyword evidence="6 8" id="KW-0496">Mitochondrion</keyword>
<keyword evidence="10" id="KW-1185">Reference proteome</keyword>
<dbReference type="EMBL" id="KE346369">
    <property type="protein sequence ID" value="KJE95460.1"/>
    <property type="molecule type" value="Genomic_DNA"/>
</dbReference>
<dbReference type="OMA" id="ATSECYI"/>
<evidence type="ECO:0000256" key="4">
    <source>
        <dbReference type="ARBA" id="ARBA00022792"/>
    </source>
</evidence>
<dbReference type="PANTHER" id="PTHR14110">
    <property type="entry name" value="MITOCHONDRIAL IMPORT INNER MEMBRANE TRANSLOCASE SUBUNIT TIM22"/>
    <property type="match status" value="1"/>
</dbReference>
<dbReference type="PANTHER" id="PTHR14110:SF0">
    <property type="entry name" value="MITOCHONDRIAL IMPORT INNER MEMBRANE TRANSLOCASE SUBUNIT TIM22"/>
    <property type="match status" value="1"/>
</dbReference>
<keyword evidence="8" id="KW-0811">Translocation</keyword>
<evidence type="ECO:0000256" key="5">
    <source>
        <dbReference type="ARBA" id="ARBA00022989"/>
    </source>
</evidence>
<dbReference type="Pfam" id="PF02466">
    <property type="entry name" value="Tim17"/>
    <property type="match status" value="1"/>
</dbReference>
<dbReference type="eggNOG" id="KOG3225">
    <property type="taxonomic scope" value="Eukaryota"/>
</dbReference>
<dbReference type="Proteomes" id="UP000008743">
    <property type="component" value="Unassembled WGS sequence"/>
</dbReference>
<keyword evidence="5" id="KW-1133">Transmembrane helix</keyword>
<protein>
    <recommendedName>
        <fullName evidence="8">Mitochondrial import inner membrane translocase subunit TIM22</fullName>
    </recommendedName>
</protein>
<dbReference type="InParanoid" id="A0A0D2WSZ8"/>
<evidence type="ECO:0000256" key="8">
    <source>
        <dbReference type="RuleBase" id="RU367038"/>
    </source>
</evidence>
<dbReference type="GO" id="GO:0042721">
    <property type="term" value="C:TIM22 mitochondrial import inner membrane insertion complex"/>
    <property type="evidence" value="ECO:0007669"/>
    <property type="project" value="UniProtKB-UniRule"/>
</dbReference>
<keyword evidence="3" id="KW-0812">Transmembrane</keyword>
<reference evidence="10" key="1">
    <citation type="submission" date="2011-02" db="EMBL/GenBank/DDBJ databases">
        <title>The Genome Sequence of Capsaspora owczarzaki ATCC 30864.</title>
        <authorList>
            <person name="Russ C."/>
            <person name="Cuomo C."/>
            <person name="Burger G."/>
            <person name="Gray M.W."/>
            <person name="Holland P.W.H."/>
            <person name="King N."/>
            <person name="Lang F.B.F."/>
            <person name="Roger A.J."/>
            <person name="Ruiz-Trillo I."/>
            <person name="Young S.K."/>
            <person name="Zeng Q."/>
            <person name="Gargeya S."/>
            <person name="Alvarado L."/>
            <person name="Berlin A."/>
            <person name="Chapman S.B."/>
            <person name="Chen Z."/>
            <person name="Freedman E."/>
            <person name="Gellesch M."/>
            <person name="Goldberg J."/>
            <person name="Griggs A."/>
            <person name="Gujja S."/>
            <person name="Heilman E."/>
            <person name="Heiman D."/>
            <person name="Howarth C."/>
            <person name="Mehta T."/>
            <person name="Neiman D."/>
            <person name="Pearson M."/>
            <person name="Roberts A."/>
            <person name="Saif S."/>
            <person name="Shea T."/>
            <person name="Shenoy N."/>
            <person name="Sisk P."/>
            <person name="Stolte C."/>
            <person name="Sykes S."/>
            <person name="White J."/>
            <person name="Yandava C."/>
            <person name="Haas B."/>
            <person name="Nusbaum C."/>
            <person name="Birren B."/>
        </authorList>
    </citation>
    <scope>NUCLEOTIDE SEQUENCE</scope>
    <source>
        <strain evidence="10">ATCC 30864</strain>
    </source>
</reference>
<evidence type="ECO:0000256" key="2">
    <source>
        <dbReference type="ARBA" id="ARBA00008444"/>
    </source>
</evidence>
<gene>
    <name evidence="9" type="ORF">CAOG_005909</name>
</gene>
<accession>A0A0D2WSZ8</accession>